<reference evidence="1" key="1">
    <citation type="submission" date="2023-07" db="EMBL/GenBank/DDBJ databases">
        <title>Complete genome sequence of Ligilactobacillus salivarius SRCM217594 isolated from Gallus gallus domesticus feces.</title>
        <authorList>
            <person name="Yang H.-G."/>
            <person name="Ryu M.-S."/>
            <person name="Ha G.-S."/>
            <person name="Yang H.-J."/>
            <person name="Jeong D.-Y."/>
        </authorList>
    </citation>
    <scope>NUCLEOTIDE SEQUENCE</scope>
    <source>
        <strain evidence="1">SRCM217594</strain>
    </source>
</reference>
<accession>A0AAW7N8T3</accession>
<evidence type="ECO:0000313" key="1">
    <source>
        <dbReference type="EMBL" id="MDN4833990.1"/>
    </source>
</evidence>
<protein>
    <recommendedName>
        <fullName evidence="3">Phage protein</fullName>
    </recommendedName>
</protein>
<evidence type="ECO:0008006" key="3">
    <source>
        <dbReference type="Google" id="ProtNLM"/>
    </source>
</evidence>
<dbReference type="AlphaFoldDB" id="A0AAW7N8T3"/>
<dbReference type="RefSeq" id="WP_164479928.1">
    <property type="nucleotide sequence ID" value="NZ_CP027644.1"/>
</dbReference>
<name>A0AAW7N8T3_9LACO</name>
<dbReference type="InterPro" id="IPR057006">
    <property type="entry name" value="Phage_TAC_19"/>
</dbReference>
<dbReference type="Pfam" id="PF23857">
    <property type="entry name" value="Phage_TAC_19"/>
    <property type="match status" value="1"/>
</dbReference>
<gene>
    <name evidence="1" type="ORF">QYC35_07235</name>
</gene>
<dbReference type="Proteomes" id="UP001174888">
    <property type="component" value="Unassembled WGS sequence"/>
</dbReference>
<evidence type="ECO:0000313" key="2">
    <source>
        <dbReference type="Proteomes" id="UP001174888"/>
    </source>
</evidence>
<dbReference type="EMBL" id="JAUIQT010000001">
    <property type="protein sequence ID" value="MDN4833990.1"/>
    <property type="molecule type" value="Genomic_DNA"/>
</dbReference>
<proteinExistence type="predicted"/>
<comment type="caution">
    <text evidence="1">The sequence shown here is derived from an EMBL/GenBank/DDBJ whole genome shotgun (WGS) entry which is preliminary data.</text>
</comment>
<sequence>MYDIELVIDGKKKKFERNYPPTLANITDAMKIQRIEIEMVNSGKSFYTDEQLDEREKRIADFAVRFWKNQFTAEDVLNGADLKTVNVINKAVEDALGVERTEESDEKKSKK</sequence>
<dbReference type="NCBIfam" id="NF047360">
    <property type="entry name" value="tail_chap_PVL"/>
    <property type="match status" value="1"/>
</dbReference>
<organism evidence="1 2">
    <name type="scientific">Ligilactobacillus salivarius</name>
    <dbReference type="NCBI Taxonomy" id="1624"/>
    <lineage>
        <taxon>Bacteria</taxon>
        <taxon>Bacillati</taxon>
        <taxon>Bacillota</taxon>
        <taxon>Bacilli</taxon>
        <taxon>Lactobacillales</taxon>
        <taxon>Lactobacillaceae</taxon>
        <taxon>Ligilactobacillus</taxon>
    </lineage>
</organism>